<dbReference type="Gene3D" id="3.40.190.290">
    <property type="match status" value="1"/>
</dbReference>
<evidence type="ECO:0000256" key="3">
    <source>
        <dbReference type="ARBA" id="ARBA00023125"/>
    </source>
</evidence>
<feature type="domain" description="HTH lysR-type" evidence="5">
    <location>
        <begin position="9"/>
        <end position="66"/>
    </location>
</feature>
<dbReference type="Pfam" id="PF03466">
    <property type="entry name" value="LysR_substrate"/>
    <property type="match status" value="1"/>
</dbReference>
<name>A0ABP3D9B1_9BURK</name>
<dbReference type="Pfam" id="PF00126">
    <property type="entry name" value="HTH_1"/>
    <property type="match status" value="1"/>
</dbReference>
<organism evidence="6 7">
    <name type="scientific">Castellaniella daejeonensis</name>
    <dbReference type="NCBI Taxonomy" id="659013"/>
    <lineage>
        <taxon>Bacteria</taxon>
        <taxon>Pseudomonadati</taxon>
        <taxon>Pseudomonadota</taxon>
        <taxon>Betaproteobacteria</taxon>
        <taxon>Burkholderiales</taxon>
        <taxon>Alcaligenaceae</taxon>
        <taxon>Castellaniella</taxon>
    </lineage>
</organism>
<dbReference type="PANTHER" id="PTHR30419">
    <property type="entry name" value="HTH-TYPE TRANSCRIPTIONAL REGULATOR YBHD"/>
    <property type="match status" value="1"/>
</dbReference>
<dbReference type="InterPro" id="IPR036390">
    <property type="entry name" value="WH_DNA-bd_sf"/>
</dbReference>
<keyword evidence="2" id="KW-0805">Transcription regulation</keyword>
<dbReference type="InterPro" id="IPR000847">
    <property type="entry name" value="LysR_HTH_N"/>
</dbReference>
<accession>A0ABP3D9B1</accession>
<dbReference type="SUPFAM" id="SSF53850">
    <property type="entry name" value="Periplasmic binding protein-like II"/>
    <property type="match status" value="1"/>
</dbReference>
<comment type="similarity">
    <text evidence="1">Belongs to the LysR transcriptional regulatory family.</text>
</comment>
<dbReference type="Proteomes" id="UP001501176">
    <property type="component" value="Unassembled WGS sequence"/>
</dbReference>
<evidence type="ECO:0000259" key="5">
    <source>
        <dbReference type="PROSITE" id="PS50931"/>
    </source>
</evidence>
<dbReference type="PRINTS" id="PR00039">
    <property type="entry name" value="HTHLYSR"/>
</dbReference>
<dbReference type="EMBL" id="BAAAFN010000011">
    <property type="protein sequence ID" value="GAA0226682.1"/>
    <property type="molecule type" value="Genomic_DNA"/>
</dbReference>
<dbReference type="InterPro" id="IPR005119">
    <property type="entry name" value="LysR_subst-bd"/>
</dbReference>
<evidence type="ECO:0000313" key="6">
    <source>
        <dbReference type="EMBL" id="GAA0226682.1"/>
    </source>
</evidence>
<evidence type="ECO:0000256" key="2">
    <source>
        <dbReference type="ARBA" id="ARBA00023015"/>
    </source>
</evidence>
<dbReference type="InterPro" id="IPR036388">
    <property type="entry name" value="WH-like_DNA-bd_sf"/>
</dbReference>
<gene>
    <name evidence="6" type="ORF">GCM10009125_14550</name>
</gene>
<protein>
    <submittedName>
        <fullName evidence="6">LysR substrate-binding domain-containing protein</fullName>
    </submittedName>
</protein>
<evidence type="ECO:0000313" key="7">
    <source>
        <dbReference type="Proteomes" id="UP001501176"/>
    </source>
</evidence>
<evidence type="ECO:0000256" key="4">
    <source>
        <dbReference type="ARBA" id="ARBA00023163"/>
    </source>
</evidence>
<dbReference type="PROSITE" id="PS50931">
    <property type="entry name" value="HTH_LYSR"/>
    <property type="match status" value="1"/>
</dbReference>
<comment type="caution">
    <text evidence="6">The sequence shown here is derived from an EMBL/GenBank/DDBJ whole genome shotgun (WGS) entry which is preliminary data.</text>
</comment>
<dbReference type="InterPro" id="IPR050950">
    <property type="entry name" value="HTH-type_LysR_regulators"/>
</dbReference>
<dbReference type="PANTHER" id="PTHR30419:SF8">
    <property type="entry name" value="NITROGEN ASSIMILATION TRANSCRIPTIONAL ACTIVATOR-RELATED"/>
    <property type="match status" value="1"/>
</dbReference>
<dbReference type="Gene3D" id="1.10.10.10">
    <property type="entry name" value="Winged helix-like DNA-binding domain superfamily/Winged helix DNA-binding domain"/>
    <property type="match status" value="1"/>
</dbReference>
<sequence length="312" mass="34139">MASDWTDRIRLRNLRFLLSLAQTRNLSRSAAALHTTQPGLSKWLKDLESDVGLTLFERHARGLTPTVHGQALIEHARRIEAQLDRAAADMNILREGGAGHVALGASGVAATEAGPLAALEMAARMPSLRIDLVEGTMDLLLNQLSQGDLDIVIGRTIEDDPSLESFDSELLYTEPVALAVRRDHPLADRGAIGWDDVLEYRWVVWPRGSPIRKALETALAAAGLSLPPNYIESNSVIANIALLRNSDAIGVASHRSASALAEMGLLRILPLTLHCFGSVSMYWRRDEYRPKSVELALDCVRHVLRGPDDALQ</sequence>
<reference evidence="7" key="1">
    <citation type="journal article" date="2019" name="Int. J. Syst. Evol. Microbiol.">
        <title>The Global Catalogue of Microorganisms (GCM) 10K type strain sequencing project: providing services to taxonomists for standard genome sequencing and annotation.</title>
        <authorList>
            <consortium name="The Broad Institute Genomics Platform"/>
            <consortium name="The Broad Institute Genome Sequencing Center for Infectious Disease"/>
            <person name="Wu L."/>
            <person name="Ma J."/>
        </authorList>
    </citation>
    <scope>NUCLEOTIDE SEQUENCE [LARGE SCALE GENOMIC DNA]</scope>
    <source>
        <strain evidence="7">JCM 16240</strain>
    </source>
</reference>
<keyword evidence="7" id="KW-1185">Reference proteome</keyword>
<dbReference type="RefSeq" id="WP_325125841.1">
    <property type="nucleotide sequence ID" value="NZ_BAAAFN010000011.1"/>
</dbReference>
<proteinExistence type="inferred from homology"/>
<keyword evidence="4" id="KW-0804">Transcription</keyword>
<evidence type="ECO:0000256" key="1">
    <source>
        <dbReference type="ARBA" id="ARBA00009437"/>
    </source>
</evidence>
<keyword evidence="3" id="KW-0238">DNA-binding</keyword>
<dbReference type="SUPFAM" id="SSF46785">
    <property type="entry name" value="Winged helix' DNA-binding domain"/>
    <property type="match status" value="1"/>
</dbReference>